<dbReference type="EMBL" id="CM017631">
    <property type="protein sequence ID" value="TYH55639.1"/>
    <property type="molecule type" value="Genomic_DNA"/>
</dbReference>
<proteinExistence type="predicted"/>
<keyword evidence="2" id="KW-0812">Transmembrane</keyword>
<sequence>MCPESDDIESRASSSSSENGDHQQQHLRNIYNPENDGDEFIHRFIRKIQVTHLLRWLPLNQREPLSQASLPFPFQMVSEYSSFFFFFFFFFFIILFPLGGLLLMREILSLFIGTSLNNAT</sequence>
<keyword evidence="4" id="KW-1185">Reference proteome</keyword>
<dbReference type="AlphaFoldDB" id="A0A5D2JMK6"/>
<protein>
    <submittedName>
        <fullName evidence="3">Uncharacterized protein</fullName>
    </submittedName>
</protein>
<feature type="region of interest" description="Disordered" evidence="1">
    <location>
        <begin position="1"/>
        <end position="33"/>
    </location>
</feature>
<reference evidence="3 4" key="1">
    <citation type="submission" date="2019-07" db="EMBL/GenBank/DDBJ databases">
        <title>WGS assembly of Gossypium tomentosum.</title>
        <authorList>
            <person name="Chen Z.J."/>
            <person name="Sreedasyam A."/>
            <person name="Ando A."/>
            <person name="Song Q."/>
            <person name="De L."/>
            <person name="Hulse-Kemp A."/>
            <person name="Ding M."/>
            <person name="Ye W."/>
            <person name="Kirkbride R."/>
            <person name="Jenkins J."/>
            <person name="Plott C."/>
            <person name="Lovell J."/>
            <person name="Lin Y.-M."/>
            <person name="Vaughn R."/>
            <person name="Liu B."/>
            <person name="Li W."/>
            <person name="Simpson S."/>
            <person name="Scheffler B."/>
            <person name="Saski C."/>
            <person name="Grover C."/>
            <person name="Hu G."/>
            <person name="Conover J."/>
            <person name="Carlson J."/>
            <person name="Shu S."/>
            <person name="Boston L."/>
            <person name="Williams M."/>
            <person name="Peterson D."/>
            <person name="Mcgee K."/>
            <person name="Jones D."/>
            <person name="Wendel J."/>
            <person name="Stelly D."/>
            <person name="Grimwood J."/>
            <person name="Schmutz J."/>
        </authorList>
    </citation>
    <scope>NUCLEOTIDE SEQUENCE [LARGE SCALE GENOMIC DNA]</scope>
    <source>
        <strain evidence="3">7179.01</strain>
    </source>
</reference>
<accession>A0A5D2JMK6</accession>
<gene>
    <name evidence="3" type="ORF">ES332_D09G248600v1</name>
</gene>
<feature type="transmembrane region" description="Helical" evidence="2">
    <location>
        <begin position="83"/>
        <end position="104"/>
    </location>
</feature>
<dbReference type="Proteomes" id="UP000322667">
    <property type="component" value="Chromosome D09"/>
</dbReference>
<evidence type="ECO:0000313" key="3">
    <source>
        <dbReference type="EMBL" id="TYH55639.1"/>
    </source>
</evidence>
<keyword evidence="2" id="KW-0472">Membrane</keyword>
<evidence type="ECO:0000256" key="1">
    <source>
        <dbReference type="SAM" id="MobiDB-lite"/>
    </source>
</evidence>
<organism evidence="3 4">
    <name type="scientific">Gossypium tomentosum</name>
    <name type="common">Hawaiian cotton</name>
    <name type="synonym">Gossypium sandvicense</name>
    <dbReference type="NCBI Taxonomy" id="34277"/>
    <lineage>
        <taxon>Eukaryota</taxon>
        <taxon>Viridiplantae</taxon>
        <taxon>Streptophyta</taxon>
        <taxon>Embryophyta</taxon>
        <taxon>Tracheophyta</taxon>
        <taxon>Spermatophyta</taxon>
        <taxon>Magnoliopsida</taxon>
        <taxon>eudicotyledons</taxon>
        <taxon>Gunneridae</taxon>
        <taxon>Pentapetalae</taxon>
        <taxon>rosids</taxon>
        <taxon>malvids</taxon>
        <taxon>Malvales</taxon>
        <taxon>Malvaceae</taxon>
        <taxon>Malvoideae</taxon>
        <taxon>Gossypium</taxon>
    </lineage>
</organism>
<name>A0A5D2JMK6_GOSTO</name>
<evidence type="ECO:0000256" key="2">
    <source>
        <dbReference type="SAM" id="Phobius"/>
    </source>
</evidence>
<keyword evidence="2" id="KW-1133">Transmembrane helix</keyword>
<evidence type="ECO:0000313" key="4">
    <source>
        <dbReference type="Proteomes" id="UP000322667"/>
    </source>
</evidence>